<evidence type="ECO:0000313" key="1">
    <source>
        <dbReference type="EMBL" id="TGY98427.1"/>
    </source>
</evidence>
<reference evidence="1" key="1">
    <citation type="submission" date="2019-04" db="EMBL/GenBank/DDBJ databases">
        <title>Microbes associate with the intestines of laboratory mice.</title>
        <authorList>
            <person name="Navarre W."/>
            <person name="Wong E."/>
            <person name="Huang K."/>
            <person name="Tropini C."/>
            <person name="Ng K."/>
            <person name="Yu B."/>
        </authorList>
    </citation>
    <scope>NUCLEOTIDE SEQUENCE</scope>
    <source>
        <strain evidence="1">NM01_1-7b</strain>
    </source>
</reference>
<proteinExistence type="predicted"/>
<keyword evidence="1" id="KW-0418">Kinase</keyword>
<evidence type="ECO:0000313" key="2">
    <source>
        <dbReference type="Proteomes" id="UP000304953"/>
    </source>
</evidence>
<keyword evidence="2" id="KW-1185">Reference proteome</keyword>
<dbReference type="Proteomes" id="UP000304953">
    <property type="component" value="Unassembled WGS sequence"/>
</dbReference>
<organism evidence="1 2">
    <name type="scientific">Petralouisia muris</name>
    <dbReference type="NCBI Taxonomy" id="3032872"/>
    <lineage>
        <taxon>Bacteria</taxon>
        <taxon>Bacillati</taxon>
        <taxon>Bacillota</taxon>
        <taxon>Clostridia</taxon>
        <taxon>Lachnospirales</taxon>
        <taxon>Lachnospiraceae</taxon>
        <taxon>Petralouisia</taxon>
    </lineage>
</organism>
<comment type="caution">
    <text evidence="1">The sequence shown here is derived from an EMBL/GenBank/DDBJ whole genome shotgun (WGS) entry which is preliminary data.</text>
</comment>
<sequence>MSVLALLWVGTLAVIYASSYYEMSKQNRGMLREHAEQYVLSQPFDAPPPAKPEPDLRKPHYLDLPSFQLSTFYTVAMTYDGKLLEINNPQQTVYSEEELEGFARDVLADDKVTGVKNNLIYYTMDKGGYMLVSFKDNTIIQESMGTLFRYTLIFGGLAIVALFFLAIYLARQIVKPLEESYQKQKQFISDAGHELKTPISIVSTNAELLARELGANKWLANIQYENERMGLLVSQLLELSRIEHVLPQREPIDFSHLVNGEALPFESVAYENGLILNCSVMDNIVLEGNSVQLKQLVSILLDNAIRYGNSGKDVQLILKAEDGSARLSVINAGEAIAPEQRKQLFERFYRVDAVRNGEDGHYGLGLAIAKAITLSHGGKISVHCDRGLVEFKVQIPIRKFSYLQ</sequence>
<keyword evidence="1" id="KW-0808">Transferase</keyword>
<accession>A0AC61S251</accession>
<dbReference type="EMBL" id="SRYA01000001">
    <property type="protein sequence ID" value="TGY98427.1"/>
    <property type="molecule type" value="Genomic_DNA"/>
</dbReference>
<gene>
    <name evidence="1" type="ORF">E5329_00875</name>
</gene>
<protein>
    <submittedName>
        <fullName evidence="1">HAMP domain-containing histidine kinase</fullName>
    </submittedName>
</protein>
<name>A0AC61S251_9FIRM</name>